<sequence>MTLGQKLRERRQNLGLTRLQVAQACGVVESTVINWETDRHKPKLYPEQTKALCDLLKFTLEDLADWSTKHNEQP</sequence>
<evidence type="ECO:0000313" key="2">
    <source>
        <dbReference type="EMBL" id="NER28027.1"/>
    </source>
</evidence>
<gene>
    <name evidence="2" type="ORF">F6J89_10420</name>
</gene>
<dbReference type="GO" id="GO:0003677">
    <property type="term" value="F:DNA binding"/>
    <property type="evidence" value="ECO:0007669"/>
    <property type="project" value="InterPro"/>
</dbReference>
<protein>
    <submittedName>
        <fullName evidence="2">Helix-turn-helix transcriptional regulator</fullName>
    </submittedName>
</protein>
<organism evidence="2">
    <name type="scientific">Symploca sp. SIO1C4</name>
    <dbReference type="NCBI Taxonomy" id="2607765"/>
    <lineage>
        <taxon>Bacteria</taxon>
        <taxon>Bacillati</taxon>
        <taxon>Cyanobacteriota</taxon>
        <taxon>Cyanophyceae</taxon>
        <taxon>Coleofasciculales</taxon>
        <taxon>Coleofasciculaceae</taxon>
        <taxon>Symploca</taxon>
    </lineage>
</organism>
<name>A0A6B3N8R6_9CYAN</name>
<dbReference type="Gene3D" id="1.10.260.40">
    <property type="entry name" value="lambda repressor-like DNA-binding domains"/>
    <property type="match status" value="1"/>
</dbReference>
<feature type="domain" description="HTH cro/C1-type" evidence="1">
    <location>
        <begin position="7"/>
        <end position="63"/>
    </location>
</feature>
<dbReference type="SUPFAM" id="SSF47413">
    <property type="entry name" value="lambda repressor-like DNA-binding domains"/>
    <property type="match status" value="1"/>
</dbReference>
<comment type="caution">
    <text evidence="2">The sequence shown here is derived from an EMBL/GenBank/DDBJ whole genome shotgun (WGS) entry which is preliminary data.</text>
</comment>
<evidence type="ECO:0000259" key="1">
    <source>
        <dbReference type="PROSITE" id="PS50943"/>
    </source>
</evidence>
<reference evidence="2" key="1">
    <citation type="submission" date="2019-11" db="EMBL/GenBank/DDBJ databases">
        <title>Genomic insights into an expanded diversity of filamentous marine cyanobacteria reveals the extraordinary biosynthetic potential of Moorea and Okeania.</title>
        <authorList>
            <person name="Ferreira Leao T."/>
            <person name="Wang M."/>
            <person name="Moss N."/>
            <person name="Da Silva R."/>
            <person name="Sanders J."/>
            <person name="Nurk S."/>
            <person name="Gurevich A."/>
            <person name="Humphrey G."/>
            <person name="Reher R."/>
            <person name="Zhu Q."/>
            <person name="Belda-Ferre P."/>
            <person name="Glukhov E."/>
            <person name="Rex R."/>
            <person name="Dorrestein P.C."/>
            <person name="Knight R."/>
            <person name="Pevzner P."/>
            <person name="Gerwick W.H."/>
            <person name="Gerwick L."/>
        </authorList>
    </citation>
    <scope>NUCLEOTIDE SEQUENCE</scope>
    <source>
        <strain evidence="2">SIO1C4</strain>
    </source>
</reference>
<dbReference type="SMART" id="SM00530">
    <property type="entry name" value="HTH_XRE"/>
    <property type="match status" value="1"/>
</dbReference>
<dbReference type="PROSITE" id="PS50943">
    <property type="entry name" value="HTH_CROC1"/>
    <property type="match status" value="1"/>
</dbReference>
<accession>A0A6B3N8R6</accession>
<dbReference type="InterPro" id="IPR001387">
    <property type="entry name" value="Cro/C1-type_HTH"/>
</dbReference>
<dbReference type="EMBL" id="JAAHFQ010000161">
    <property type="protein sequence ID" value="NER28027.1"/>
    <property type="molecule type" value="Genomic_DNA"/>
</dbReference>
<dbReference type="AlphaFoldDB" id="A0A6B3N8R6"/>
<proteinExistence type="predicted"/>
<dbReference type="Pfam" id="PF13560">
    <property type="entry name" value="HTH_31"/>
    <property type="match status" value="1"/>
</dbReference>
<dbReference type="CDD" id="cd00093">
    <property type="entry name" value="HTH_XRE"/>
    <property type="match status" value="1"/>
</dbReference>
<dbReference type="InterPro" id="IPR010982">
    <property type="entry name" value="Lambda_DNA-bd_dom_sf"/>
</dbReference>